<feature type="compositionally biased region" description="Polar residues" evidence="1">
    <location>
        <begin position="217"/>
        <end position="226"/>
    </location>
</feature>
<evidence type="ECO:0000259" key="2">
    <source>
        <dbReference type="PROSITE" id="PS50097"/>
    </source>
</evidence>
<evidence type="ECO:0000256" key="1">
    <source>
        <dbReference type="SAM" id="MobiDB-lite"/>
    </source>
</evidence>
<feature type="compositionally biased region" description="Low complexity" evidence="1">
    <location>
        <begin position="298"/>
        <end position="309"/>
    </location>
</feature>
<keyword evidence="4" id="KW-1185">Reference proteome</keyword>
<accession>A0A9N9PZ64</accession>
<reference evidence="3" key="1">
    <citation type="submission" date="2021-07" db="EMBL/GenBank/DDBJ databases">
        <authorList>
            <person name="Durling M."/>
        </authorList>
    </citation>
    <scope>NUCLEOTIDE SEQUENCE</scope>
</reference>
<comment type="caution">
    <text evidence="3">The sequence shown here is derived from an EMBL/GenBank/DDBJ whole genome shotgun (WGS) entry which is preliminary data.</text>
</comment>
<feature type="region of interest" description="Disordered" evidence="1">
    <location>
        <begin position="244"/>
        <end position="312"/>
    </location>
</feature>
<dbReference type="Proteomes" id="UP000701801">
    <property type="component" value="Unassembled WGS sequence"/>
</dbReference>
<organism evidence="3 4">
    <name type="scientific">Hymenoscyphus albidus</name>
    <dbReference type="NCBI Taxonomy" id="595503"/>
    <lineage>
        <taxon>Eukaryota</taxon>
        <taxon>Fungi</taxon>
        <taxon>Dikarya</taxon>
        <taxon>Ascomycota</taxon>
        <taxon>Pezizomycotina</taxon>
        <taxon>Leotiomycetes</taxon>
        <taxon>Helotiales</taxon>
        <taxon>Helotiaceae</taxon>
        <taxon>Hymenoscyphus</taxon>
    </lineage>
</organism>
<evidence type="ECO:0000313" key="3">
    <source>
        <dbReference type="EMBL" id="CAG8980173.1"/>
    </source>
</evidence>
<name>A0A9N9PZ64_9HELO</name>
<sequence length="548" mass="60239">MAIPIAKLSFARDLGTEVVTIYVGKEKQPFVVHKALLTSACEYFEKALNGKFKEAEEKKIQFDEEDPATIELLIAFLYLGVLPGVPQPSNIPPGLFPTPGTATALSNQAPPKSDGTSVPFRPIDVIEPNTLTQQLLNRFLHICFDRTYDTYSPEELRLADYERHRKYGSAAELTQQCLPPLPPTSMAAAMSRRAASHPTTTQGMQFGHPASHMPAGSQATSSSATLDRNDDVHPFASLFTNRPTVTFGTATPLPRNGPAASWFGTHSWGNPSTPPSQTPNNTPVQSPSASTAVEDAQGSTSAVGSSTSGEMSGFAKYASDQSGLVQSSLQSTGSVFSHQTSIEELRKAKESELREATFRLNSMVKPSMSPKSSRNSDLRPGDFGYNLYIKYPEPGGNFLKGIPRSEPIVPVGVEALETNQDAFLHLCILAETICWPKLFNAAIDAYTQGERNLRRNVPVEHVDTIYERTHANSSLRNYVLDCMRGLKKGENKEYAALVYAHEDFLEGIMSKLSTDDSDDEASRDRRRPVQKNYHMVIDEDPFVSTRRE</sequence>
<dbReference type="Gene3D" id="3.30.710.10">
    <property type="entry name" value="Potassium Channel Kv1.1, Chain A"/>
    <property type="match status" value="1"/>
</dbReference>
<dbReference type="SUPFAM" id="SSF54695">
    <property type="entry name" value="POZ domain"/>
    <property type="match status" value="1"/>
</dbReference>
<dbReference type="PROSITE" id="PS50097">
    <property type="entry name" value="BTB"/>
    <property type="match status" value="1"/>
</dbReference>
<dbReference type="AlphaFoldDB" id="A0A9N9PZ64"/>
<protein>
    <recommendedName>
        <fullName evidence="2">BTB domain-containing protein</fullName>
    </recommendedName>
</protein>
<dbReference type="PANTHER" id="PTHR47843:SF6">
    <property type="entry name" value="BTB DOMAIN-CONTAINING PROTEIN"/>
    <property type="match status" value="1"/>
</dbReference>
<dbReference type="PANTHER" id="PTHR47843">
    <property type="entry name" value="BTB DOMAIN-CONTAINING PROTEIN-RELATED"/>
    <property type="match status" value="1"/>
</dbReference>
<dbReference type="EMBL" id="CAJVRM010000363">
    <property type="protein sequence ID" value="CAG8980173.1"/>
    <property type="molecule type" value="Genomic_DNA"/>
</dbReference>
<evidence type="ECO:0000313" key="4">
    <source>
        <dbReference type="Proteomes" id="UP000701801"/>
    </source>
</evidence>
<gene>
    <name evidence="3" type="ORF">HYALB_00007413</name>
</gene>
<proteinExistence type="predicted"/>
<feature type="domain" description="BTB" evidence="2">
    <location>
        <begin position="17"/>
        <end position="80"/>
    </location>
</feature>
<dbReference type="InterPro" id="IPR011333">
    <property type="entry name" value="SKP1/BTB/POZ_sf"/>
</dbReference>
<dbReference type="InterPro" id="IPR000210">
    <property type="entry name" value="BTB/POZ_dom"/>
</dbReference>
<dbReference type="OrthoDB" id="6359816at2759"/>
<dbReference type="CDD" id="cd18186">
    <property type="entry name" value="BTB_POZ_ZBTB_KLHL-like"/>
    <property type="match status" value="1"/>
</dbReference>
<dbReference type="Pfam" id="PF00651">
    <property type="entry name" value="BTB"/>
    <property type="match status" value="1"/>
</dbReference>
<feature type="region of interest" description="Disordered" evidence="1">
    <location>
        <begin position="174"/>
        <end position="229"/>
    </location>
</feature>
<dbReference type="Gene3D" id="1.10.10.2360">
    <property type="match status" value="1"/>
</dbReference>